<dbReference type="RefSeq" id="WP_170271336.1">
    <property type="nucleotide sequence ID" value="NZ_JABEQB010000031.1"/>
</dbReference>
<keyword evidence="1" id="KW-0472">Membrane</keyword>
<dbReference type="EMBL" id="JABEQB010000031">
    <property type="protein sequence ID" value="NNG67543.1"/>
    <property type="molecule type" value="Genomic_DNA"/>
</dbReference>
<dbReference type="AlphaFoldDB" id="A0A7Y2L829"/>
<evidence type="ECO:0000313" key="3">
    <source>
        <dbReference type="Proteomes" id="UP000529861"/>
    </source>
</evidence>
<protein>
    <submittedName>
        <fullName evidence="2">Stage III sporulation AC family protein</fullName>
    </submittedName>
</protein>
<organism evidence="2 3">
    <name type="scientific">Caldanaerobacter subterraneus</name>
    <dbReference type="NCBI Taxonomy" id="911092"/>
    <lineage>
        <taxon>Bacteria</taxon>
        <taxon>Bacillati</taxon>
        <taxon>Bacillota</taxon>
        <taxon>Clostridia</taxon>
        <taxon>Thermoanaerobacterales</taxon>
        <taxon>Thermoanaerobacteraceae</taxon>
        <taxon>Caldanaerobacter</taxon>
    </lineage>
</organism>
<reference evidence="2 3" key="1">
    <citation type="submission" date="2020-04" db="EMBL/GenBank/DDBJ databases">
        <title>Draft genome sequence of Caldanaerobacter sunterraneus. strain 1523vc isolated from Griffin hot spring, Kamchatka, Russia.</title>
        <authorList>
            <person name="Toshchakov S.V."/>
            <person name="Podosokorskaya O.A."/>
            <person name="Kublanov I.V."/>
            <person name="Korzhenkov A."/>
            <person name="Patrushev M.V."/>
        </authorList>
    </citation>
    <scope>NUCLEOTIDE SEQUENCE [LARGE SCALE GENOMIC DNA]</scope>
    <source>
        <strain evidence="2 3">1523vc</strain>
    </source>
</reference>
<accession>A0A7Y2L829</accession>
<comment type="caution">
    <text evidence="2">The sequence shown here is derived from an EMBL/GenBank/DDBJ whole genome shotgun (WGS) entry which is preliminary data.</text>
</comment>
<evidence type="ECO:0000313" key="2">
    <source>
        <dbReference type="EMBL" id="NNG67543.1"/>
    </source>
</evidence>
<name>A0A7Y2L829_9THEO</name>
<dbReference type="Proteomes" id="UP000529861">
    <property type="component" value="Unassembled WGS sequence"/>
</dbReference>
<dbReference type="Pfam" id="PF06686">
    <property type="entry name" value="SpoIIIAC"/>
    <property type="match status" value="1"/>
</dbReference>
<evidence type="ECO:0000256" key="1">
    <source>
        <dbReference type="SAM" id="Phobius"/>
    </source>
</evidence>
<dbReference type="InterPro" id="IPR025664">
    <property type="entry name" value="Spore_III_AC/AD"/>
</dbReference>
<keyword evidence="1" id="KW-1133">Transmembrane helix</keyword>
<sequence>MEVIAKIFGLGIVVIVADKVLSEAGQKNLAFFVTLIGVVIGLAIVVPKIYQLFNDVRHLFNIY</sequence>
<proteinExistence type="predicted"/>
<feature type="transmembrane region" description="Helical" evidence="1">
    <location>
        <begin position="29"/>
        <end position="50"/>
    </location>
</feature>
<keyword evidence="1" id="KW-0812">Transmembrane</keyword>
<gene>
    <name evidence="2" type="ORF">HKI81_10015</name>
</gene>